<dbReference type="AlphaFoldDB" id="A0A1Q8ZLG1"/>
<keyword evidence="2" id="KW-1185">Reference proteome</keyword>
<reference evidence="1 2" key="1">
    <citation type="submission" date="2016-09" db="EMBL/GenBank/DDBJ databases">
        <title>Rhizobium oryziradicis sp. nov., isolated from the root of rice.</title>
        <authorList>
            <person name="Zhao J."/>
            <person name="Zhang X."/>
        </authorList>
    </citation>
    <scope>NUCLEOTIDE SEQUENCE [LARGE SCALE GENOMIC DNA]</scope>
    <source>
        <strain evidence="1 2">N19</strain>
    </source>
</reference>
<dbReference type="RefSeq" id="WP_075641442.1">
    <property type="nucleotide sequence ID" value="NZ_MKIM01000031.1"/>
</dbReference>
<sequence length="128" mass="14198">MTDLDVYSLPASLVDEAWIKADEALQRYSVSTASVSDDDVRKLSCSMIATLSELRTMFDGKVFKQVLNNCGYDVQHEFNQAVAYASGNVDDSDIIEPLNGYLSAHAHLNNTCHSLDKLRALVPRTQRS</sequence>
<evidence type="ECO:0000313" key="2">
    <source>
        <dbReference type="Proteomes" id="UP000186894"/>
    </source>
</evidence>
<dbReference type="STRING" id="1867956.BJF95_01065"/>
<gene>
    <name evidence="1" type="ORF">BJF95_01065</name>
</gene>
<protein>
    <submittedName>
        <fullName evidence="1">Uncharacterized protein</fullName>
    </submittedName>
</protein>
<dbReference type="OrthoDB" id="9919982at2"/>
<proteinExistence type="predicted"/>
<accession>A0A1Q8ZLG1</accession>
<dbReference type="EMBL" id="MKIM01000031">
    <property type="protein sequence ID" value="OLP42747.1"/>
    <property type="molecule type" value="Genomic_DNA"/>
</dbReference>
<comment type="caution">
    <text evidence="1">The sequence shown here is derived from an EMBL/GenBank/DDBJ whole genome shotgun (WGS) entry which is preliminary data.</text>
</comment>
<organism evidence="1 2">
    <name type="scientific">Rhizobium oryziradicis</name>
    <dbReference type="NCBI Taxonomy" id="1867956"/>
    <lineage>
        <taxon>Bacteria</taxon>
        <taxon>Pseudomonadati</taxon>
        <taxon>Pseudomonadota</taxon>
        <taxon>Alphaproteobacteria</taxon>
        <taxon>Hyphomicrobiales</taxon>
        <taxon>Rhizobiaceae</taxon>
        <taxon>Rhizobium/Agrobacterium group</taxon>
        <taxon>Rhizobium</taxon>
    </lineage>
</organism>
<name>A0A1Q8ZLG1_9HYPH</name>
<dbReference type="Proteomes" id="UP000186894">
    <property type="component" value="Unassembled WGS sequence"/>
</dbReference>
<evidence type="ECO:0000313" key="1">
    <source>
        <dbReference type="EMBL" id="OLP42747.1"/>
    </source>
</evidence>